<evidence type="ECO:0000259" key="11">
    <source>
        <dbReference type="PROSITE" id="PS00300"/>
    </source>
</evidence>
<dbReference type="OrthoDB" id="9804720at2"/>
<dbReference type="AlphaFoldDB" id="A0A4R6BFV5"/>
<comment type="subunit">
    <text evidence="9">Part of the signal recognition particle protein translocation system, which is composed of SRP and FtsY.</text>
</comment>
<dbReference type="Gene3D" id="3.40.50.300">
    <property type="entry name" value="P-loop containing nucleotide triphosphate hydrolases"/>
    <property type="match status" value="1"/>
</dbReference>
<keyword evidence="4 9" id="KW-0694">RNA-binding</keyword>
<keyword evidence="7 9" id="KW-0687">Ribonucleoprotein</keyword>
<evidence type="ECO:0000256" key="1">
    <source>
        <dbReference type="ARBA" id="ARBA00005450"/>
    </source>
</evidence>
<evidence type="ECO:0000256" key="8">
    <source>
        <dbReference type="ARBA" id="ARBA00048027"/>
    </source>
</evidence>
<dbReference type="InterPro" id="IPR000897">
    <property type="entry name" value="SRP54_GTPase_dom"/>
</dbReference>
<comment type="function">
    <text evidence="9">Involved in targeting and insertion of nascent membrane proteins into the cytoplasmic membrane. Binds to the hydrophobic signal sequence of the ribosome-nascent chain (RNC) as it emerges from the ribosomes. The SRP-RNC complex is then targeted to the cytoplasmic membrane where it interacts with the SRP receptor FtsY.</text>
</comment>
<organism evidence="12 13">
    <name type="scientific">Macrococcus brunensis</name>
    <dbReference type="NCBI Taxonomy" id="198483"/>
    <lineage>
        <taxon>Bacteria</taxon>
        <taxon>Bacillati</taxon>
        <taxon>Bacillota</taxon>
        <taxon>Bacilli</taxon>
        <taxon>Bacillales</taxon>
        <taxon>Staphylococcaceae</taxon>
        <taxon>Macrococcus</taxon>
    </lineage>
</organism>
<dbReference type="InterPro" id="IPR036891">
    <property type="entry name" value="Signal_recog_part_SRP54_M_sf"/>
</dbReference>
<dbReference type="PANTHER" id="PTHR11564:SF5">
    <property type="entry name" value="SIGNAL RECOGNITION PARTICLE SUBUNIT SRP54"/>
    <property type="match status" value="1"/>
</dbReference>
<dbReference type="FunFam" id="3.40.50.300:FF:000022">
    <property type="entry name" value="Signal recognition particle 54 kDa subunit"/>
    <property type="match status" value="1"/>
</dbReference>
<dbReference type="SMART" id="SM00962">
    <property type="entry name" value="SRP54"/>
    <property type="match status" value="1"/>
</dbReference>
<keyword evidence="5 9" id="KW-0342">GTP-binding</keyword>
<dbReference type="Pfam" id="PF02978">
    <property type="entry name" value="SRP_SPB"/>
    <property type="match status" value="1"/>
</dbReference>
<keyword evidence="2 9" id="KW-0547">Nucleotide-binding</keyword>
<accession>A0A4R6BFV5</accession>
<dbReference type="Pfam" id="PF00448">
    <property type="entry name" value="SRP54"/>
    <property type="match status" value="1"/>
</dbReference>
<dbReference type="SMART" id="SM00963">
    <property type="entry name" value="SRP54_N"/>
    <property type="match status" value="1"/>
</dbReference>
<gene>
    <name evidence="9" type="primary">ffh</name>
    <name evidence="12" type="ORF">ERX27_01055</name>
</gene>
<dbReference type="Gene3D" id="1.20.120.140">
    <property type="entry name" value="Signal recognition particle SRP54, nucleotide-binding domain"/>
    <property type="match status" value="1"/>
</dbReference>
<dbReference type="InterPro" id="IPR013822">
    <property type="entry name" value="Signal_recog_particl_SRP54_hlx"/>
</dbReference>
<dbReference type="GO" id="GO:0006614">
    <property type="term" value="P:SRP-dependent cotranslational protein targeting to membrane"/>
    <property type="evidence" value="ECO:0007669"/>
    <property type="project" value="InterPro"/>
</dbReference>
<comment type="subcellular location">
    <subcellularLocation>
        <location evidence="9">Cytoplasm</location>
    </subcellularLocation>
    <text evidence="9">The SRP-RNC complex is targeted to the cytoplasmic membrane.</text>
</comment>
<dbReference type="SUPFAM" id="SSF52540">
    <property type="entry name" value="P-loop containing nucleoside triphosphate hydrolases"/>
    <property type="match status" value="1"/>
</dbReference>
<dbReference type="SMART" id="SM00382">
    <property type="entry name" value="AAA"/>
    <property type="match status" value="1"/>
</dbReference>
<dbReference type="InterPro" id="IPR027417">
    <property type="entry name" value="P-loop_NTPase"/>
</dbReference>
<dbReference type="InterPro" id="IPR004125">
    <property type="entry name" value="Signal_recog_particle_SRP54_M"/>
</dbReference>
<dbReference type="PROSITE" id="PS00300">
    <property type="entry name" value="SRP54"/>
    <property type="match status" value="1"/>
</dbReference>
<dbReference type="Pfam" id="PF02881">
    <property type="entry name" value="SRP54_N"/>
    <property type="match status" value="1"/>
</dbReference>
<dbReference type="RefSeq" id="WP_133430966.1">
    <property type="nucleotide sequence ID" value="NZ_SCWA01000002.1"/>
</dbReference>
<dbReference type="InterPro" id="IPR022941">
    <property type="entry name" value="SRP54"/>
</dbReference>
<dbReference type="InterPro" id="IPR003593">
    <property type="entry name" value="AAA+_ATPase"/>
</dbReference>
<evidence type="ECO:0000313" key="13">
    <source>
        <dbReference type="Proteomes" id="UP000295310"/>
    </source>
</evidence>
<feature type="binding site" evidence="9">
    <location>
        <begin position="108"/>
        <end position="115"/>
    </location>
    <ligand>
        <name>GTP</name>
        <dbReference type="ChEBI" id="CHEBI:37565"/>
    </ligand>
</feature>
<evidence type="ECO:0000256" key="3">
    <source>
        <dbReference type="ARBA" id="ARBA00022801"/>
    </source>
</evidence>
<feature type="region of interest" description="Disordered" evidence="10">
    <location>
        <begin position="430"/>
        <end position="450"/>
    </location>
</feature>
<feature type="binding site" evidence="9">
    <location>
        <begin position="191"/>
        <end position="195"/>
    </location>
    <ligand>
        <name>GTP</name>
        <dbReference type="ChEBI" id="CHEBI:37565"/>
    </ligand>
</feature>
<dbReference type="Gene3D" id="1.10.260.30">
    <property type="entry name" value="Signal recognition particle, SRP54 subunit, M-domain"/>
    <property type="match status" value="1"/>
</dbReference>
<keyword evidence="9" id="KW-0963">Cytoplasm</keyword>
<evidence type="ECO:0000256" key="7">
    <source>
        <dbReference type="ARBA" id="ARBA00023274"/>
    </source>
</evidence>
<evidence type="ECO:0000256" key="5">
    <source>
        <dbReference type="ARBA" id="ARBA00023134"/>
    </source>
</evidence>
<proteinExistence type="inferred from homology"/>
<feature type="domain" description="SRP54-type proteins GTP-binding" evidence="11">
    <location>
        <begin position="270"/>
        <end position="283"/>
    </location>
</feature>
<comment type="catalytic activity">
    <reaction evidence="8 9">
        <text>GTP + H2O = GDP + phosphate + H(+)</text>
        <dbReference type="Rhea" id="RHEA:19669"/>
        <dbReference type="ChEBI" id="CHEBI:15377"/>
        <dbReference type="ChEBI" id="CHEBI:15378"/>
        <dbReference type="ChEBI" id="CHEBI:37565"/>
        <dbReference type="ChEBI" id="CHEBI:43474"/>
        <dbReference type="ChEBI" id="CHEBI:58189"/>
        <dbReference type="EC" id="3.6.5.4"/>
    </reaction>
</comment>
<dbReference type="Proteomes" id="UP000295310">
    <property type="component" value="Unassembled WGS sequence"/>
</dbReference>
<evidence type="ECO:0000256" key="9">
    <source>
        <dbReference type="HAMAP-Rule" id="MF_00306"/>
    </source>
</evidence>
<dbReference type="InterPro" id="IPR004780">
    <property type="entry name" value="SRP"/>
</dbReference>
<reference evidence="12 13" key="1">
    <citation type="submission" date="2019-01" db="EMBL/GenBank/DDBJ databases">
        <title>Draft genome sequences of the type strains of six Macrococcus species.</title>
        <authorList>
            <person name="Mazhar S."/>
            <person name="Altermann E."/>
            <person name="Hill C."/>
            <person name="Mcauliffe O."/>
        </authorList>
    </citation>
    <scope>NUCLEOTIDE SEQUENCE [LARGE SCALE GENOMIC DNA]</scope>
    <source>
        <strain evidence="12 13">CCM4811</strain>
    </source>
</reference>
<feature type="binding site" evidence="9">
    <location>
        <begin position="249"/>
        <end position="252"/>
    </location>
    <ligand>
        <name>GTP</name>
        <dbReference type="ChEBI" id="CHEBI:37565"/>
    </ligand>
</feature>
<protein>
    <recommendedName>
        <fullName evidence="9">Signal recognition particle protein</fullName>
        <ecNumber evidence="9">3.6.5.4</ecNumber>
    </recommendedName>
    <alternativeName>
        <fullName evidence="9">Fifty-four homolog</fullName>
    </alternativeName>
</protein>
<evidence type="ECO:0000313" key="12">
    <source>
        <dbReference type="EMBL" id="TDL98709.1"/>
    </source>
</evidence>
<dbReference type="NCBIfam" id="TIGR00959">
    <property type="entry name" value="ffh"/>
    <property type="match status" value="1"/>
</dbReference>
<evidence type="ECO:0000256" key="6">
    <source>
        <dbReference type="ARBA" id="ARBA00023135"/>
    </source>
</evidence>
<sequence>MAFEGLSDRLQATMQKIRGKGKVTEADIKVMMREVRLALLEADVNFKVVKQFVATVSERALGSDVMTSLTPGQQVIKIVQDELTQLMGGENTQINMSKKPPTVVMMVGLQGAGKTTTAGKLALLMRKKYNKKPLLVACDIYRPAAIQQLQTVGRQIDIPVFTLGDQVNPEEITRQALAHAKEEHLDFVIIDTAGRLHIDEALMNELVDVKEVSKPDEIMLVVDAMTGQDAVNVAESFDQQLDVTGVTLTKLDGDTRGGAALSIRSVTQKPIKFVGMSEKMDGLEPFHPERMASRILGMGDVLSLIEKAQASVDETKAKELEQKMKTSSFTFDDFLEQLDQVRNLGPLDDLLKMIPGASKMKNVQSLNMNPKQIDHVEAIIRSMTAKERKDPSVINVSRKKRIAAGSGRSMAEVNRLIKQFEEMKKMMKQFSGMKKGKKGRNPFQGMNLPF</sequence>
<dbReference type="GO" id="GO:0048500">
    <property type="term" value="C:signal recognition particle"/>
    <property type="evidence" value="ECO:0007669"/>
    <property type="project" value="UniProtKB-UniRule"/>
</dbReference>
<name>A0A4R6BFV5_9STAP</name>
<dbReference type="InterPro" id="IPR042101">
    <property type="entry name" value="SRP54_N_sf"/>
</dbReference>
<dbReference type="PANTHER" id="PTHR11564">
    <property type="entry name" value="SIGNAL RECOGNITION PARTICLE 54K PROTEIN SRP54"/>
    <property type="match status" value="1"/>
</dbReference>
<dbReference type="EC" id="3.6.5.4" evidence="9"/>
<dbReference type="EMBL" id="SCWA01000002">
    <property type="protein sequence ID" value="TDL98709.1"/>
    <property type="molecule type" value="Genomic_DNA"/>
</dbReference>
<dbReference type="CDD" id="cd18539">
    <property type="entry name" value="SRP_G"/>
    <property type="match status" value="1"/>
</dbReference>
<comment type="similarity">
    <text evidence="1 9">Belongs to the GTP-binding SRP family. SRP54 subfamily.</text>
</comment>
<dbReference type="GO" id="GO:0005525">
    <property type="term" value="F:GTP binding"/>
    <property type="evidence" value="ECO:0007669"/>
    <property type="project" value="UniProtKB-UniRule"/>
</dbReference>
<keyword evidence="6 9" id="KW-0733">Signal recognition particle</keyword>
<dbReference type="GO" id="GO:0003924">
    <property type="term" value="F:GTPase activity"/>
    <property type="evidence" value="ECO:0007669"/>
    <property type="project" value="UniProtKB-UniRule"/>
</dbReference>
<comment type="caution">
    <text evidence="12">The sequence shown here is derived from an EMBL/GenBank/DDBJ whole genome shotgun (WGS) entry which is preliminary data.</text>
</comment>
<dbReference type="SUPFAM" id="SSF47446">
    <property type="entry name" value="Signal peptide-binding domain"/>
    <property type="match status" value="1"/>
</dbReference>
<dbReference type="HAMAP" id="MF_00306">
    <property type="entry name" value="SRP54"/>
    <property type="match status" value="1"/>
</dbReference>
<evidence type="ECO:0000256" key="4">
    <source>
        <dbReference type="ARBA" id="ARBA00022884"/>
    </source>
</evidence>
<keyword evidence="3 9" id="KW-0378">Hydrolase</keyword>
<keyword evidence="13" id="KW-1185">Reference proteome</keyword>
<evidence type="ECO:0000256" key="2">
    <source>
        <dbReference type="ARBA" id="ARBA00022741"/>
    </source>
</evidence>
<evidence type="ECO:0000256" key="10">
    <source>
        <dbReference type="SAM" id="MobiDB-lite"/>
    </source>
</evidence>
<dbReference type="GO" id="GO:0008312">
    <property type="term" value="F:7S RNA binding"/>
    <property type="evidence" value="ECO:0007669"/>
    <property type="project" value="InterPro"/>
</dbReference>
<comment type="domain">
    <text evidence="9">Composed of three domains: the N-terminal N domain, which is responsible for interactions with the ribosome, the central G domain, which binds GTP, and the C-terminal M domain, which binds the RNA and the signal sequence of the RNC.</text>
</comment>